<dbReference type="PANTHER" id="PTHR11566:SF215">
    <property type="entry name" value="DYNAMIN GTPASE"/>
    <property type="match status" value="1"/>
</dbReference>
<dbReference type="GO" id="GO:0016020">
    <property type="term" value="C:membrane"/>
    <property type="evidence" value="ECO:0007669"/>
    <property type="project" value="TreeGrafter"/>
</dbReference>
<dbReference type="GO" id="GO:0003924">
    <property type="term" value="F:GTPase activity"/>
    <property type="evidence" value="ECO:0007669"/>
    <property type="project" value="InterPro"/>
</dbReference>
<dbReference type="CDD" id="cd08771">
    <property type="entry name" value="DLP_1"/>
    <property type="match status" value="1"/>
</dbReference>
<keyword evidence="6" id="KW-1185">Reference proteome</keyword>
<gene>
    <name evidence="5" type="ORF">BP01DRAFT_356151</name>
</gene>
<dbReference type="InterPro" id="IPR027417">
    <property type="entry name" value="P-loop_NTPase"/>
</dbReference>
<dbReference type="STRING" id="1450539.A0A318ZEI3"/>
<evidence type="ECO:0000256" key="1">
    <source>
        <dbReference type="ARBA" id="ARBA00022741"/>
    </source>
</evidence>
<dbReference type="InterPro" id="IPR022812">
    <property type="entry name" value="Dynamin"/>
</dbReference>
<dbReference type="RefSeq" id="XP_025431938.1">
    <property type="nucleotide sequence ID" value="XM_025574874.1"/>
</dbReference>
<dbReference type="FunFam" id="3.40.50.300:FF:001425">
    <property type="entry name" value="Dynamin GTPase, putative"/>
    <property type="match status" value="1"/>
</dbReference>
<dbReference type="PROSITE" id="PS51388">
    <property type="entry name" value="GED"/>
    <property type="match status" value="1"/>
</dbReference>
<proteinExistence type="predicted"/>
<dbReference type="EMBL" id="KZ821229">
    <property type="protein sequence ID" value="PYH45956.1"/>
    <property type="molecule type" value="Genomic_DNA"/>
</dbReference>
<dbReference type="GO" id="GO:0016559">
    <property type="term" value="P:peroxisome fission"/>
    <property type="evidence" value="ECO:0007669"/>
    <property type="project" value="TreeGrafter"/>
</dbReference>
<dbReference type="GO" id="GO:0008017">
    <property type="term" value="F:microtubule binding"/>
    <property type="evidence" value="ECO:0007669"/>
    <property type="project" value="TreeGrafter"/>
</dbReference>
<accession>A0A318ZEI3</accession>
<feature type="domain" description="Dynamin-type G" evidence="4">
    <location>
        <begin position="43"/>
        <end position="336"/>
    </location>
</feature>
<evidence type="ECO:0000259" key="4">
    <source>
        <dbReference type="PROSITE" id="PS51718"/>
    </source>
</evidence>
<dbReference type="Gene3D" id="3.40.50.300">
    <property type="entry name" value="P-loop containing nucleotide triphosphate hydrolases"/>
    <property type="match status" value="1"/>
</dbReference>
<dbReference type="GO" id="GO:0048312">
    <property type="term" value="P:intracellular distribution of mitochondria"/>
    <property type="evidence" value="ECO:0007669"/>
    <property type="project" value="TreeGrafter"/>
</dbReference>
<dbReference type="GO" id="GO:0005525">
    <property type="term" value="F:GTP binding"/>
    <property type="evidence" value="ECO:0007669"/>
    <property type="project" value="InterPro"/>
</dbReference>
<evidence type="ECO:0000256" key="2">
    <source>
        <dbReference type="ARBA" id="ARBA00023134"/>
    </source>
</evidence>
<dbReference type="OrthoDB" id="415706at2759"/>
<dbReference type="AlphaFoldDB" id="A0A318ZEI3"/>
<dbReference type="SUPFAM" id="SSF52540">
    <property type="entry name" value="P-loop containing nucleoside triphosphate hydrolases"/>
    <property type="match status" value="1"/>
</dbReference>
<reference evidence="5 6" key="1">
    <citation type="submission" date="2016-12" db="EMBL/GenBank/DDBJ databases">
        <title>The genomes of Aspergillus section Nigri reveals drivers in fungal speciation.</title>
        <authorList>
            <consortium name="DOE Joint Genome Institute"/>
            <person name="Vesth T.C."/>
            <person name="Nybo J."/>
            <person name="Theobald S."/>
            <person name="Brandl J."/>
            <person name="Frisvad J.C."/>
            <person name="Nielsen K.F."/>
            <person name="Lyhne E.K."/>
            <person name="Kogle M.E."/>
            <person name="Kuo A."/>
            <person name="Riley R."/>
            <person name="Clum A."/>
            <person name="Nolan M."/>
            <person name="Lipzen A."/>
            <person name="Salamov A."/>
            <person name="Henrissat B."/>
            <person name="Wiebenga A."/>
            <person name="De Vries R.P."/>
            <person name="Grigoriev I.V."/>
            <person name="Mortensen U.H."/>
            <person name="Andersen M.R."/>
            <person name="Baker S.E."/>
        </authorList>
    </citation>
    <scope>NUCLEOTIDE SEQUENCE [LARGE SCALE GENOMIC DNA]</scope>
    <source>
        <strain evidence="5 6">JOP 1030-1</strain>
    </source>
</reference>
<dbReference type="GO" id="GO:0005874">
    <property type="term" value="C:microtubule"/>
    <property type="evidence" value="ECO:0007669"/>
    <property type="project" value="TreeGrafter"/>
</dbReference>
<feature type="domain" description="GED" evidence="3">
    <location>
        <begin position="632"/>
        <end position="719"/>
    </location>
</feature>
<evidence type="ECO:0000313" key="5">
    <source>
        <dbReference type="EMBL" id="PYH45956.1"/>
    </source>
</evidence>
<dbReference type="PROSITE" id="PS51718">
    <property type="entry name" value="G_DYNAMIN_2"/>
    <property type="match status" value="1"/>
</dbReference>
<keyword evidence="1" id="KW-0547">Nucleotide-binding</keyword>
<evidence type="ECO:0000313" key="6">
    <source>
        <dbReference type="Proteomes" id="UP000248349"/>
    </source>
</evidence>
<dbReference type="GO" id="GO:0000266">
    <property type="term" value="P:mitochondrial fission"/>
    <property type="evidence" value="ECO:0007669"/>
    <property type="project" value="TreeGrafter"/>
</dbReference>
<dbReference type="InterPro" id="IPR045063">
    <property type="entry name" value="Dynamin_N"/>
</dbReference>
<dbReference type="InterPro" id="IPR030381">
    <property type="entry name" value="G_DYNAMIN_dom"/>
</dbReference>
<organism evidence="5 6">
    <name type="scientific">Aspergillus saccharolyticus JOP 1030-1</name>
    <dbReference type="NCBI Taxonomy" id="1450539"/>
    <lineage>
        <taxon>Eukaryota</taxon>
        <taxon>Fungi</taxon>
        <taxon>Dikarya</taxon>
        <taxon>Ascomycota</taxon>
        <taxon>Pezizomycotina</taxon>
        <taxon>Eurotiomycetes</taxon>
        <taxon>Eurotiomycetidae</taxon>
        <taxon>Eurotiales</taxon>
        <taxon>Aspergillaceae</taxon>
        <taxon>Aspergillus</taxon>
        <taxon>Aspergillus subgen. Circumdati</taxon>
    </lineage>
</organism>
<evidence type="ECO:0000259" key="3">
    <source>
        <dbReference type="PROSITE" id="PS51388"/>
    </source>
</evidence>
<dbReference type="GeneID" id="37076102"/>
<dbReference type="InterPro" id="IPR020850">
    <property type="entry name" value="GED_dom"/>
</dbReference>
<dbReference type="Pfam" id="PF00350">
    <property type="entry name" value="Dynamin_N"/>
    <property type="match status" value="1"/>
</dbReference>
<protein>
    <recommendedName>
        <fullName evidence="7">Vacuolar sorting protein VPS1, dynamin</fullName>
    </recommendedName>
</protein>
<dbReference type="GO" id="GO:0006897">
    <property type="term" value="P:endocytosis"/>
    <property type="evidence" value="ECO:0007669"/>
    <property type="project" value="TreeGrafter"/>
</dbReference>
<dbReference type="SMART" id="SM00053">
    <property type="entry name" value="DYNc"/>
    <property type="match status" value="1"/>
</dbReference>
<dbReference type="Proteomes" id="UP000248349">
    <property type="component" value="Unassembled WGS sequence"/>
</dbReference>
<name>A0A318ZEI3_9EURO</name>
<dbReference type="PRINTS" id="PR00195">
    <property type="entry name" value="DYNAMIN"/>
</dbReference>
<dbReference type="InterPro" id="IPR001401">
    <property type="entry name" value="Dynamin_GTPase"/>
</dbReference>
<evidence type="ECO:0008006" key="7">
    <source>
        <dbReference type="Google" id="ProtNLM"/>
    </source>
</evidence>
<dbReference type="InterPro" id="IPR000375">
    <property type="entry name" value="Dynamin_stalk"/>
</dbReference>
<dbReference type="GO" id="GO:0005739">
    <property type="term" value="C:mitochondrion"/>
    <property type="evidence" value="ECO:0007669"/>
    <property type="project" value="TreeGrafter"/>
</dbReference>
<sequence>MAFRTIKCPTEMTQKVTPGYAKLADPALLDKIDSLFACNVGEYIDLPQLVVVGDQSSGKSSVLEGLTRLPFPRDSGLCTRFASQLIFRRDKSLTIRKIHASIIPASESDATRAGELKAWDADFEGDLSAAAFADTMKKVHALMGVSTDEEPGRPTFSNDVFRLEICGPEEDHLSVIDVPGIFRSATSSRIAKADIPLVRNMVLGYMRNPRSIMLTVVAANVDVANQEIIEMARELDPDGERTLGVLTKPDLVDEGAEQKIVDIVAGHNLPLKHGWILVRNLSQLELEEGKVDRDIAEAEYGKKKFWNTVAADRYGIGSLKARLQETVTENARKAFPLVRAEINKKLSVAKASLLGLGDERESTSQQFKYLLDAVTKFGDMTTQALSTNYGANEEFEKHPGLRLATIIVNRDDAFSQSMEKWGHKYSFQVDTINVNSVLPAAPDEYYPATQSTRLTEDILELDDIITNCEEVDEPLPYGIYQWLKEEYHKSRGFDLNTFQSSLLANVFRSQTMKWESIAIGYLSDIIASVHTFILRGLELCISDKRVFLNLVPYIMDDITGKYRDAIEQVRLLLHIERRGTLKTLNHYFNDNLQKIRQERWEAYLQTQMNKYGVVETKKLSYQQNMSNESHTVQDLHDILKAYYRVAMKRFVDNVSMQAADYHLVHGPKTPMKVLSPSFVHSFSPEQLQEIAGEDPSVGRRRAHLKKQIRELEEGKKLLV</sequence>
<dbReference type="PANTHER" id="PTHR11566">
    <property type="entry name" value="DYNAMIN"/>
    <property type="match status" value="1"/>
</dbReference>
<dbReference type="Pfam" id="PF01031">
    <property type="entry name" value="Dynamin_M"/>
    <property type="match status" value="1"/>
</dbReference>
<keyword evidence="2" id="KW-0342">GTP-binding</keyword>